<gene>
    <name evidence="8" type="ORF">H4N64_29730</name>
</gene>
<evidence type="ECO:0000259" key="7">
    <source>
        <dbReference type="PROSITE" id="PS50011"/>
    </source>
</evidence>
<sequence>MVKAHVSTPVLVAGRFRLVEVVSRETNRVCWYGEDIGVVRPVLVTQIGLPEVPDGEEARRIIARVIRTSERMALMLPHRVGEVIDAVEESGTLWVVTRWIDGVPLSELLSQQGTLNYVRAARIGLQLLDVLETAHGQGIAHGELSPAQVFVRDEGSVVLTGFGLAGATLAPRLAAPAYASPEQARDEPIGPAGDLWALGALLYTMVEGRPPFRDRGRPEATLKGVDRLPLRTPVRAGPLTQAVQGLLRKDALERLPRPVVREAFVRVLDEETAATVPSPRLRGRYTHCPGLGNRAMIAGTALAVVTVVVAVLAVTDRLPGGSDSPAAGPKPSPTPSATAPASPSPSPTPTPTPSESPFRRYDSPEGFSVTLPAGWRPLSTDRVSDLAYRVVLGAEGDARTLTVTYSERVGPDPVAVWRDVEPGLKQGGDYRRIGEIRATTYRGRNAAEMEWLADADGTRVRTFGRGYLLGGGRGYSLRWTAPAADWDDADNREALAAALRTFKEPSR</sequence>
<keyword evidence="9" id="KW-1185">Reference proteome</keyword>
<dbReference type="Gene3D" id="1.10.510.10">
    <property type="entry name" value="Transferase(Phosphotransferase) domain 1"/>
    <property type="match status" value="1"/>
</dbReference>
<evidence type="ECO:0000256" key="4">
    <source>
        <dbReference type="ARBA" id="ARBA00022777"/>
    </source>
</evidence>
<keyword evidence="3" id="KW-0547">Nucleotide-binding</keyword>
<accession>A0A7X1MCB4</accession>
<dbReference type="PROSITE" id="PS50011">
    <property type="entry name" value="PROTEIN_KINASE_DOM"/>
    <property type="match status" value="1"/>
</dbReference>
<dbReference type="Gene3D" id="3.40.1000.10">
    <property type="entry name" value="Mog1/PsbP, alpha/beta/alpha sandwich"/>
    <property type="match status" value="1"/>
</dbReference>
<keyword evidence="2" id="KW-0808">Transferase</keyword>
<proteinExistence type="predicted"/>
<dbReference type="Proteomes" id="UP000584670">
    <property type="component" value="Unassembled WGS sequence"/>
</dbReference>
<evidence type="ECO:0000256" key="2">
    <source>
        <dbReference type="ARBA" id="ARBA00022679"/>
    </source>
</evidence>
<reference evidence="8 9" key="1">
    <citation type="submission" date="2020-08" db="EMBL/GenBank/DDBJ databases">
        <title>Streptomyces sp. PSKA01 genome sequencing and assembly.</title>
        <authorList>
            <person name="Mandal S."/>
            <person name="Maiti P.K."/>
            <person name="Das P."/>
        </authorList>
    </citation>
    <scope>NUCLEOTIDE SEQUENCE [LARGE SCALE GENOMIC DNA]</scope>
    <source>
        <strain evidence="8 9">PSKA01</strain>
    </source>
</reference>
<comment type="caution">
    <text evidence="8">The sequence shown here is derived from an EMBL/GenBank/DDBJ whole genome shotgun (WGS) entry which is preliminary data.</text>
</comment>
<dbReference type="InterPro" id="IPR011009">
    <property type="entry name" value="Kinase-like_dom_sf"/>
</dbReference>
<evidence type="ECO:0000313" key="9">
    <source>
        <dbReference type="Proteomes" id="UP000584670"/>
    </source>
</evidence>
<keyword evidence="8" id="KW-0723">Serine/threonine-protein kinase</keyword>
<dbReference type="PANTHER" id="PTHR43671">
    <property type="entry name" value="SERINE/THREONINE-PROTEIN KINASE NEK"/>
    <property type="match status" value="1"/>
</dbReference>
<dbReference type="CDD" id="cd14014">
    <property type="entry name" value="STKc_PknB_like"/>
    <property type="match status" value="1"/>
</dbReference>
<dbReference type="InterPro" id="IPR050660">
    <property type="entry name" value="NEK_Ser/Thr_kinase"/>
</dbReference>
<evidence type="ECO:0000256" key="3">
    <source>
        <dbReference type="ARBA" id="ARBA00022741"/>
    </source>
</evidence>
<organism evidence="8 9">
    <name type="scientific">Streptomyces cupreus</name>
    <dbReference type="NCBI Taxonomy" id="2759956"/>
    <lineage>
        <taxon>Bacteria</taxon>
        <taxon>Bacillati</taxon>
        <taxon>Actinomycetota</taxon>
        <taxon>Actinomycetes</taxon>
        <taxon>Kitasatosporales</taxon>
        <taxon>Streptomycetaceae</taxon>
        <taxon>Streptomyces</taxon>
    </lineage>
</organism>
<dbReference type="Pfam" id="PF00069">
    <property type="entry name" value="Pkinase"/>
    <property type="match status" value="1"/>
</dbReference>
<dbReference type="GO" id="GO:0005524">
    <property type="term" value="F:ATP binding"/>
    <property type="evidence" value="ECO:0007669"/>
    <property type="project" value="UniProtKB-KW"/>
</dbReference>
<dbReference type="SMART" id="SM00220">
    <property type="entry name" value="S_TKc"/>
    <property type="match status" value="1"/>
</dbReference>
<dbReference type="GO" id="GO:0004674">
    <property type="term" value="F:protein serine/threonine kinase activity"/>
    <property type="evidence" value="ECO:0007669"/>
    <property type="project" value="UniProtKB-KW"/>
</dbReference>
<evidence type="ECO:0000256" key="1">
    <source>
        <dbReference type="ARBA" id="ARBA00012513"/>
    </source>
</evidence>
<dbReference type="SUPFAM" id="SSF56112">
    <property type="entry name" value="Protein kinase-like (PK-like)"/>
    <property type="match status" value="1"/>
</dbReference>
<keyword evidence="5" id="KW-0067">ATP-binding</keyword>
<protein>
    <recommendedName>
        <fullName evidence="1">non-specific serine/threonine protein kinase</fullName>
        <ecNumber evidence="1">2.7.11.1</ecNumber>
    </recommendedName>
</protein>
<dbReference type="InterPro" id="IPR000719">
    <property type="entry name" value="Prot_kinase_dom"/>
</dbReference>
<dbReference type="PANTHER" id="PTHR43671:SF13">
    <property type="entry name" value="SERINE_THREONINE-PROTEIN KINASE NEK2"/>
    <property type="match status" value="1"/>
</dbReference>
<name>A0A7X1MCB4_9ACTN</name>
<dbReference type="EMBL" id="JACMSF010000039">
    <property type="protein sequence ID" value="MBC2905678.1"/>
    <property type="molecule type" value="Genomic_DNA"/>
</dbReference>
<dbReference type="AlphaFoldDB" id="A0A7X1MCB4"/>
<dbReference type="RefSeq" id="WP_186285571.1">
    <property type="nucleotide sequence ID" value="NZ_JACMSF010000039.1"/>
</dbReference>
<dbReference type="Gene3D" id="3.30.200.20">
    <property type="entry name" value="Phosphorylase Kinase, domain 1"/>
    <property type="match status" value="1"/>
</dbReference>
<keyword evidence="4 8" id="KW-0418">Kinase</keyword>
<feature type="region of interest" description="Disordered" evidence="6">
    <location>
        <begin position="318"/>
        <end position="363"/>
    </location>
</feature>
<feature type="domain" description="Protein kinase" evidence="7">
    <location>
        <begin position="5"/>
        <end position="265"/>
    </location>
</feature>
<dbReference type="EC" id="2.7.11.1" evidence="1"/>
<feature type="compositionally biased region" description="Pro residues" evidence="6">
    <location>
        <begin position="342"/>
        <end position="354"/>
    </location>
</feature>
<evidence type="ECO:0000313" key="8">
    <source>
        <dbReference type="EMBL" id="MBC2905678.1"/>
    </source>
</evidence>
<evidence type="ECO:0000256" key="5">
    <source>
        <dbReference type="ARBA" id="ARBA00022840"/>
    </source>
</evidence>
<evidence type="ECO:0000256" key="6">
    <source>
        <dbReference type="SAM" id="MobiDB-lite"/>
    </source>
</evidence>